<dbReference type="PROSITE" id="PS01124">
    <property type="entry name" value="HTH_ARAC_FAMILY_2"/>
    <property type="match status" value="1"/>
</dbReference>
<dbReference type="SMART" id="SM00342">
    <property type="entry name" value="HTH_ARAC"/>
    <property type="match status" value="1"/>
</dbReference>
<keyword evidence="3" id="KW-0804">Transcription</keyword>
<protein>
    <submittedName>
        <fullName evidence="5">Helix-turn-helix transcriptional regulator</fullName>
    </submittedName>
</protein>
<reference evidence="5 6" key="1">
    <citation type="submission" date="2020-02" db="EMBL/GenBank/DDBJ databases">
        <authorList>
            <person name="Li X.-J."/>
            <person name="Han X.-M."/>
        </authorList>
    </citation>
    <scope>NUCLEOTIDE SEQUENCE [LARGE SCALE GENOMIC DNA]</scope>
    <source>
        <strain evidence="5 6">CCTCC AB 2017055</strain>
    </source>
</reference>
<dbReference type="EMBL" id="JAAGOA010000039">
    <property type="protein sequence ID" value="NEE04673.1"/>
    <property type="molecule type" value="Genomic_DNA"/>
</dbReference>
<keyword evidence="6" id="KW-1185">Reference proteome</keyword>
<dbReference type="RefSeq" id="WP_163745218.1">
    <property type="nucleotide sequence ID" value="NZ_JAAGOA010000039.1"/>
</dbReference>
<dbReference type="PANTHER" id="PTHR46796">
    <property type="entry name" value="HTH-TYPE TRANSCRIPTIONAL ACTIVATOR RHAS-RELATED"/>
    <property type="match status" value="1"/>
</dbReference>
<dbReference type="InterPro" id="IPR018060">
    <property type="entry name" value="HTH_AraC"/>
</dbReference>
<dbReference type="Pfam" id="PF12833">
    <property type="entry name" value="HTH_18"/>
    <property type="match status" value="1"/>
</dbReference>
<gene>
    <name evidence="5" type="ORF">G1H10_31375</name>
</gene>
<feature type="domain" description="HTH araC/xylS-type" evidence="4">
    <location>
        <begin position="168"/>
        <end position="258"/>
    </location>
</feature>
<dbReference type="Pfam" id="PF20240">
    <property type="entry name" value="DUF6597"/>
    <property type="match status" value="1"/>
</dbReference>
<evidence type="ECO:0000313" key="6">
    <source>
        <dbReference type="Proteomes" id="UP000475214"/>
    </source>
</evidence>
<comment type="caution">
    <text evidence="5">The sequence shown here is derived from an EMBL/GenBank/DDBJ whole genome shotgun (WGS) entry which is preliminary data.</text>
</comment>
<keyword evidence="2" id="KW-0238">DNA-binding</keyword>
<evidence type="ECO:0000259" key="4">
    <source>
        <dbReference type="PROSITE" id="PS01124"/>
    </source>
</evidence>
<dbReference type="Gene3D" id="1.10.10.60">
    <property type="entry name" value="Homeodomain-like"/>
    <property type="match status" value="1"/>
</dbReference>
<evidence type="ECO:0000256" key="3">
    <source>
        <dbReference type="ARBA" id="ARBA00023163"/>
    </source>
</evidence>
<dbReference type="GO" id="GO:0043565">
    <property type="term" value="F:sequence-specific DNA binding"/>
    <property type="evidence" value="ECO:0007669"/>
    <property type="project" value="InterPro"/>
</dbReference>
<dbReference type="InterPro" id="IPR050204">
    <property type="entry name" value="AraC_XylS_family_regulators"/>
</dbReference>
<evidence type="ECO:0000313" key="5">
    <source>
        <dbReference type="EMBL" id="NEE04673.1"/>
    </source>
</evidence>
<evidence type="ECO:0000256" key="2">
    <source>
        <dbReference type="ARBA" id="ARBA00023125"/>
    </source>
</evidence>
<dbReference type="InterPro" id="IPR046532">
    <property type="entry name" value="DUF6597"/>
</dbReference>
<dbReference type="Proteomes" id="UP000475214">
    <property type="component" value="Unassembled WGS sequence"/>
</dbReference>
<name>A0A6L9SHR1_9ACTN</name>
<dbReference type="AlphaFoldDB" id="A0A6L9SHR1"/>
<proteinExistence type="predicted"/>
<dbReference type="GO" id="GO:0003700">
    <property type="term" value="F:DNA-binding transcription factor activity"/>
    <property type="evidence" value="ECO:0007669"/>
    <property type="project" value="InterPro"/>
</dbReference>
<keyword evidence="1" id="KW-0805">Transcription regulation</keyword>
<organism evidence="5 6">
    <name type="scientific">Phytoactinopolyspora halotolerans</name>
    <dbReference type="NCBI Taxonomy" id="1981512"/>
    <lineage>
        <taxon>Bacteria</taxon>
        <taxon>Bacillati</taxon>
        <taxon>Actinomycetota</taxon>
        <taxon>Actinomycetes</taxon>
        <taxon>Jiangellales</taxon>
        <taxon>Jiangellaceae</taxon>
        <taxon>Phytoactinopolyspora</taxon>
    </lineage>
</organism>
<accession>A0A6L9SHR1</accession>
<sequence>MLPQYHSLLAEDGFHCADAATGRPRPSLRPYVAGYAGFRADGDGYARRRLLPLTVTTLIVDLDSAHALVTGPRIAPAVYERAVWRHGVAVGLTPAGVSALLGLPASELVGRSIPFSAAGGAGADELIGRLGEVPDWPGRFALLEDQLTRWLQPGKATDGWLMHAWWRLQDPTSWTSIGGLAAELGVSPRGLQLAFQRHIGMSPKSVARIARFQRAVHMLSGQDAGFARAVEYGYADQSHFNREVRAMSGLTPAELFAFVQDSADARR</sequence>
<evidence type="ECO:0000256" key="1">
    <source>
        <dbReference type="ARBA" id="ARBA00023015"/>
    </source>
</evidence>